<accession>A0A3A8ITS1</accession>
<sequence>MMKTRTLLSKSIVALALLGALPAAADSVSYAGALCTPVSGFSTPTTFRSGRILNPTASTTEVVCPVQRNVVAPYFNEDVTVTFTALDPHLTENVCCYATVSEADGTTIATGSGCTSGADTANHKLVSINMSSVFANINGYIALRCVIPGQYTDSSGTKYTSVLASFTVAE</sequence>
<proteinExistence type="predicted"/>
<keyword evidence="3" id="KW-1185">Reference proteome</keyword>
<organism evidence="2 3">
    <name type="scientific">Corallococcus terminator</name>
    <dbReference type="NCBI Taxonomy" id="2316733"/>
    <lineage>
        <taxon>Bacteria</taxon>
        <taxon>Pseudomonadati</taxon>
        <taxon>Myxococcota</taxon>
        <taxon>Myxococcia</taxon>
        <taxon>Myxococcales</taxon>
        <taxon>Cystobacterineae</taxon>
        <taxon>Myxococcaceae</taxon>
        <taxon>Corallococcus</taxon>
    </lineage>
</organism>
<evidence type="ECO:0000313" key="3">
    <source>
        <dbReference type="Proteomes" id="UP000268094"/>
    </source>
</evidence>
<evidence type="ECO:0008006" key="4">
    <source>
        <dbReference type="Google" id="ProtNLM"/>
    </source>
</evidence>
<dbReference type="AlphaFoldDB" id="A0A3A8ITS1"/>
<feature type="chain" id="PRO_5017188515" description="Gliding motility protein" evidence="1">
    <location>
        <begin position="26"/>
        <end position="170"/>
    </location>
</feature>
<gene>
    <name evidence="2" type="ORF">D7V88_17355</name>
</gene>
<feature type="signal peptide" evidence="1">
    <location>
        <begin position="1"/>
        <end position="25"/>
    </location>
</feature>
<dbReference type="Proteomes" id="UP000268094">
    <property type="component" value="Unassembled WGS sequence"/>
</dbReference>
<name>A0A3A8ITS1_9BACT</name>
<keyword evidence="1" id="KW-0732">Signal</keyword>
<dbReference type="OrthoDB" id="5382939at2"/>
<dbReference type="RefSeq" id="WP_120541755.1">
    <property type="nucleotide sequence ID" value="NZ_RAVZ01000109.1"/>
</dbReference>
<comment type="caution">
    <text evidence="2">The sequence shown here is derived from an EMBL/GenBank/DDBJ whole genome shotgun (WGS) entry which is preliminary data.</text>
</comment>
<protein>
    <recommendedName>
        <fullName evidence="4">Gliding motility protein</fullName>
    </recommendedName>
</protein>
<reference evidence="3" key="1">
    <citation type="submission" date="2018-09" db="EMBL/GenBank/DDBJ databases">
        <authorList>
            <person name="Livingstone P.G."/>
            <person name="Whitworth D.E."/>
        </authorList>
    </citation>
    <scope>NUCLEOTIDE SEQUENCE [LARGE SCALE GENOMIC DNA]</scope>
    <source>
        <strain evidence="3">CA054A</strain>
    </source>
</reference>
<evidence type="ECO:0000313" key="2">
    <source>
        <dbReference type="EMBL" id="RKG86715.1"/>
    </source>
</evidence>
<evidence type="ECO:0000256" key="1">
    <source>
        <dbReference type="SAM" id="SignalP"/>
    </source>
</evidence>
<dbReference type="EMBL" id="RAVZ01000109">
    <property type="protein sequence ID" value="RKG86715.1"/>
    <property type="molecule type" value="Genomic_DNA"/>
</dbReference>